<reference evidence="7" key="1">
    <citation type="journal article" date="2019" name="Int. J. Syst. Evol. Microbiol.">
        <title>The Global Catalogue of Microorganisms (GCM) 10K type strain sequencing project: providing services to taxonomists for standard genome sequencing and annotation.</title>
        <authorList>
            <consortium name="The Broad Institute Genomics Platform"/>
            <consortium name="The Broad Institute Genome Sequencing Center for Infectious Disease"/>
            <person name="Wu L."/>
            <person name="Ma J."/>
        </authorList>
    </citation>
    <scope>NUCLEOTIDE SEQUENCE [LARGE SCALE GENOMIC DNA]</scope>
    <source>
        <strain evidence="7">CCUG 43114</strain>
    </source>
</reference>
<keyword evidence="1 4" id="KW-0963">Cytoplasm</keyword>
<comment type="similarity">
    <text evidence="4">Belongs to the CsrA/RsmA family.</text>
</comment>
<keyword evidence="7" id="KW-1185">Reference proteome</keyword>
<dbReference type="Proteomes" id="UP001596122">
    <property type="component" value="Unassembled WGS sequence"/>
</dbReference>
<evidence type="ECO:0000256" key="5">
    <source>
        <dbReference type="SAM" id="MobiDB-lite"/>
    </source>
</evidence>
<feature type="region of interest" description="Disordered" evidence="5">
    <location>
        <begin position="76"/>
        <end position="124"/>
    </location>
</feature>
<comment type="function">
    <text evidence="4">A translational regulator that binds mRNA to regulate translation initiation and/or mRNA stability. Usually binds in the 5'-UTR at or near the Shine-Dalgarno sequence preventing ribosome-binding, thus repressing translation. Its main target seems to be the major flagellin gene, while its function is anatagonized by FliW.</text>
</comment>
<keyword evidence="3 4" id="KW-0694">RNA-binding</keyword>
<dbReference type="PANTHER" id="PTHR34984">
    <property type="entry name" value="CARBON STORAGE REGULATOR"/>
    <property type="match status" value="1"/>
</dbReference>
<dbReference type="InterPro" id="IPR036107">
    <property type="entry name" value="CsrA_sf"/>
</dbReference>
<accession>A0ABW0GPR1</accession>
<organism evidence="6 7">
    <name type="scientific">Aquipuribacter nitratireducens</name>
    <dbReference type="NCBI Taxonomy" id="650104"/>
    <lineage>
        <taxon>Bacteria</taxon>
        <taxon>Bacillati</taxon>
        <taxon>Actinomycetota</taxon>
        <taxon>Actinomycetes</taxon>
        <taxon>Micrococcales</taxon>
        <taxon>Intrasporangiaceae</taxon>
        <taxon>Aquipuribacter</taxon>
    </lineage>
</organism>
<keyword evidence="4" id="KW-0678">Repressor</keyword>
<dbReference type="HAMAP" id="MF_00167">
    <property type="entry name" value="CsrA"/>
    <property type="match status" value="1"/>
</dbReference>
<dbReference type="NCBIfam" id="NF002469">
    <property type="entry name" value="PRK01712.1"/>
    <property type="match status" value="1"/>
</dbReference>
<evidence type="ECO:0000313" key="7">
    <source>
        <dbReference type="Proteomes" id="UP001596122"/>
    </source>
</evidence>
<proteinExistence type="inferred from homology"/>
<dbReference type="InterPro" id="IPR003751">
    <property type="entry name" value="CsrA"/>
</dbReference>
<evidence type="ECO:0000256" key="2">
    <source>
        <dbReference type="ARBA" id="ARBA00022845"/>
    </source>
</evidence>
<feature type="compositionally biased region" description="Pro residues" evidence="5">
    <location>
        <begin position="99"/>
        <end position="124"/>
    </location>
</feature>
<evidence type="ECO:0000256" key="3">
    <source>
        <dbReference type="ARBA" id="ARBA00022884"/>
    </source>
</evidence>
<comment type="subcellular location">
    <subcellularLocation>
        <location evidence="4">Cytoplasm</location>
    </subcellularLocation>
</comment>
<keyword evidence="2 4" id="KW-0810">Translation regulation</keyword>
<dbReference type="SUPFAM" id="SSF117130">
    <property type="entry name" value="CsrA-like"/>
    <property type="match status" value="1"/>
</dbReference>
<comment type="subunit">
    <text evidence="4">Homodimer; the beta-strands of each monomer intercalate to form a hydrophobic core, while the alpha-helices form wings that extend away from the core.</text>
</comment>
<sequence>MLVLSRRTGESVVIGDDVVVTVLELKGDGAVRLGIDAPRSTRVYRAEVYAAVKAANAEASRAGQPASSAVEALMGLAGARRPASASSESAPQPATSDDPPIPPPSTRPAAPARPGPRPGPPPRR</sequence>
<comment type="caution">
    <text evidence="6">The sequence shown here is derived from an EMBL/GenBank/DDBJ whole genome shotgun (WGS) entry which is preliminary data.</text>
</comment>
<dbReference type="Gene3D" id="2.60.40.4380">
    <property type="entry name" value="Translational regulator CsrA"/>
    <property type="match status" value="1"/>
</dbReference>
<dbReference type="RefSeq" id="WP_340269422.1">
    <property type="nucleotide sequence ID" value="NZ_JBBEOG010000004.1"/>
</dbReference>
<dbReference type="NCBIfam" id="TIGR00202">
    <property type="entry name" value="csrA"/>
    <property type="match status" value="1"/>
</dbReference>
<evidence type="ECO:0000313" key="6">
    <source>
        <dbReference type="EMBL" id="MFC5381528.1"/>
    </source>
</evidence>
<dbReference type="PANTHER" id="PTHR34984:SF1">
    <property type="entry name" value="CARBON STORAGE REGULATOR"/>
    <property type="match status" value="1"/>
</dbReference>
<dbReference type="Pfam" id="PF02599">
    <property type="entry name" value="CsrA"/>
    <property type="match status" value="1"/>
</dbReference>
<name>A0ABW0GPR1_9MICO</name>
<dbReference type="EMBL" id="JBHSLD010000009">
    <property type="protein sequence ID" value="MFC5381528.1"/>
    <property type="molecule type" value="Genomic_DNA"/>
</dbReference>
<protein>
    <recommendedName>
        <fullName evidence="4">Translational regulator CsrA</fullName>
    </recommendedName>
</protein>
<evidence type="ECO:0000256" key="1">
    <source>
        <dbReference type="ARBA" id="ARBA00022490"/>
    </source>
</evidence>
<keyword evidence="4" id="KW-1005">Bacterial flagellum biogenesis</keyword>
<feature type="compositionally biased region" description="Low complexity" evidence="5">
    <location>
        <begin position="79"/>
        <end position="98"/>
    </location>
</feature>
<evidence type="ECO:0000256" key="4">
    <source>
        <dbReference type="HAMAP-Rule" id="MF_00167"/>
    </source>
</evidence>
<gene>
    <name evidence="4 6" type="primary">csrA</name>
    <name evidence="6" type="ORF">ACFPJ6_12055</name>
</gene>